<gene>
    <name evidence="1" type="ORF">WJX84_010307</name>
</gene>
<evidence type="ECO:0000313" key="1">
    <source>
        <dbReference type="EMBL" id="KAK9862345.1"/>
    </source>
</evidence>
<reference evidence="1 2" key="1">
    <citation type="journal article" date="2024" name="Nat. Commun.">
        <title>Phylogenomics reveals the evolutionary origins of lichenization in chlorophyte algae.</title>
        <authorList>
            <person name="Puginier C."/>
            <person name="Libourel C."/>
            <person name="Otte J."/>
            <person name="Skaloud P."/>
            <person name="Haon M."/>
            <person name="Grisel S."/>
            <person name="Petersen M."/>
            <person name="Berrin J.G."/>
            <person name="Delaux P.M."/>
            <person name="Dal Grande F."/>
            <person name="Keller J."/>
        </authorList>
    </citation>
    <scope>NUCLEOTIDE SEQUENCE [LARGE SCALE GENOMIC DNA]</scope>
    <source>
        <strain evidence="1 2">SAG 2523</strain>
    </source>
</reference>
<name>A0AAW1SYL4_9CHLO</name>
<comment type="caution">
    <text evidence="1">The sequence shown here is derived from an EMBL/GenBank/DDBJ whole genome shotgun (WGS) entry which is preliminary data.</text>
</comment>
<protein>
    <submittedName>
        <fullName evidence="1">Uncharacterized protein</fullName>
    </submittedName>
</protein>
<dbReference type="EMBL" id="JALJOV010000621">
    <property type="protein sequence ID" value="KAK9862345.1"/>
    <property type="molecule type" value="Genomic_DNA"/>
</dbReference>
<evidence type="ECO:0000313" key="2">
    <source>
        <dbReference type="Proteomes" id="UP001485043"/>
    </source>
</evidence>
<proteinExistence type="predicted"/>
<dbReference type="AlphaFoldDB" id="A0AAW1SYL4"/>
<dbReference type="Proteomes" id="UP001485043">
    <property type="component" value="Unassembled WGS sequence"/>
</dbReference>
<accession>A0AAW1SYL4</accession>
<keyword evidence="2" id="KW-1185">Reference proteome</keyword>
<organism evidence="1 2">
    <name type="scientific">Apatococcus fuscideae</name>
    <dbReference type="NCBI Taxonomy" id="2026836"/>
    <lineage>
        <taxon>Eukaryota</taxon>
        <taxon>Viridiplantae</taxon>
        <taxon>Chlorophyta</taxon>
        <taxon>core chlorophytes</taxon>
        <taxon>Trebouxiophyceae</taxon>
        <taxon>Chlorellales</taxon>
        <taxon>Chlorellaceae</taxon>
        <taxon>Apatococcus</taxon>
    </lineage>
</organism>
<sequence length="161" mass="17789">MTTPCPGKQLYVYLYYRVRNCFNRDLLYCEGFCRKAVAGQLEHDNLAHITGAIRTGSFSKGGQRNSKDTSQMTAWRNHEAGQAALDKDDNPRWLKILSCIVNMCIELCFEAPVCCMSLVQADTAGEAFSNLMGFVCRLDHTSKLHTVARSGGGLTNGKKTG</sequence>